<dbReference type="InterPro" id="IPR001300">
    <property type="entry name" value="Peptidase_C2_calpain_cat"/>
</dbReference>
<evidence type="ECO:0000256" key="4">
    <source>
        <dbReference type="ARBA" id="ARBA00022807"/>
    </source>
</evidence>
<dbReference type="EMBL" id="CAHIKZ030000411">
    <property type="protein sequence ID" value="CAE1172837.1"/>
    <property type="molecule type" value="Genomic_DNA"/>
</dbReference>
<dbReference type="SUPFAM" id="SSF54001">
    <property type="entry name" value="Cysteine proteinases"/>
    <property type="match status" value="1"/>
</dbReference>
<evidence type="ECO:0000313" key="8">
    <source>
        <dbReference type="EMBL" id="CAE1172837.1"/>
    </source>
</evidence>
<dbReference type="FunFam" id="3.90.70.10:FF:000001">
    <property type="entry name" value="Calpain-1 catalytic subunit"/>
    <property type="match status" value="1"/>
</dbReference>
<protein>
    <recommendedName>
        <fullName evidence="7">Calpain catalytic domain-containing protein</fullName>
    </recommendedName>
</protein>
<dbReference type="InterPro" id="IPR036213">
    <property type="entry name" value="Calpain_III_sf"/>
</dbReference>
<sequence length="469" mass="54490">MDTEFLPQKESIFKTKTFPKPVVWKRPQDLSERPRLISHGTSRHDMKQGQLNDCWFLSTLSAIAEKSQLMNKILPSHNYTFGTAEYTGIIHCRFWQFGSWVDVLIDDLLPSVDGDILFAHSSDPNEFWVSLVEKAYAKLNKSYEALEFGFEADAFTDLTGGLAEWYNPADLQDKDFYLIRAAFQNGAIIGCLSMDRHGRQEKDKKGMVPNHSYVITGVEEVPYRHQSARLVRVRNPWGDTEWQGAWSDGSEDWDYVPDVIKEELELTSKDDGEFWMSFDDFRRQYCNMIICNLAPDFDHDGISDKAECQIMTRDEWQQDFNAGGWLECDSFYKNPQYLISLHPDASVQRRYNGRLPLIVSLMQIYRRYQKLEGEELYAIGFEIFQLTESLETLAGKMFFDTTDPLMPENEETYAEYRETSGRFFLDPGHYLLVPSTQIPGKSREYILRLYSVSHMEYRCLGNCFNTSTT</sequence>
<keyword evidence="9" id="KW-1185">Reference proteome</keyword>
<feature type="active site" evidence="5 6">
    <location>
        <position position="211"/>
    </location>
</feature>
<evidence type="ECO:0000313" key="9">
    <source>
        <dbReference type="Proteomes" id="UP000597762"/>
    </source>
</evidence>
<evidence type="ECO:0000256" key="6">
    <source>
        <dbReference type="PROSITE-ProRule" id="PRU00239"/>
    </source>
</evidence>
<dbReference type="InterPro" id="IPR022684">
    <property type="entry name" value="Calpain_cysteine_protease"/>
</dbReference>
<dbReference type="SMART" id="SM00720">
    <property type="entry name" value="calpain_III"/>
    <property type="match status" value="1"/>
</dbReference>
<name>A0A812B8X6_ACAPH</name>
<organism evidence="8 9">
    <name type="scientific">Acanthosepion pharaonis</name>
    <name type="common">Pharaoh cuttlefish</name>
    <name type="synonym">Sepia pharaonis</name>
    <dbReference type="NCBI Taxonomy" id="158019"/>
    <lineage>
        <taxon>Eukaryota</taxon>
        <taxon>Metazoa</taxon>
        <taxon>Spiralia</taxon>
        <taxon>Lophotrochozoa</taxon>
        <taxon>Mollusca</taxon>
        <taxon>Cephalopoda</taxon>
        <taxon>Coleoidea</taxon>
        <taxon>Decapodiformes</taxon>
        <taxon>Sepiida</taxon>
        <taxon>Sepiina</taxon>
        <taxon>Sepiidae</taxon>
        <taxon>Acanthosepion</taxon>
    </lineage>
</organism>
<dbReference type="Proteomes" id="UP000597762">
    <property type="component" value="Unassembled WGS sequence"/>
</dbReference>
<dbReference type="PANTHER" id="PTHR10183:SF379">
    <property type="entry name" value="CALPAIN-5"/>
    <property type="match status" value="1"/>
</dbReference>
<feature type="active site" evidence="5 6">
    <location>
        <position position="54"/>
    </location>
</feature>
<evidence type="ECO:0000256" key="5">
    <source>
        <dbReference type="PIRSR" id="PIRSR622684-1"/>
    </source>
</evidence>
<keyword evidence="3 6" id="KW-0378">Hydrolase</keyword>
<evidence type="ECO:0000256" key="1">
    <source>
        <dbReference type="ARBA" id="ARBA00007623"/>
    </source>
</evidence>
<evidence type="ECO:0000259" key="7">
    <source>
        <dbReference type="PROSITE" id="PS50203"/>
    </source>
</evidence>
<dbReference type="GO" id="GO:0005737">
    <property type="term" value="C:cytoplasm"/>
    <property type="evidence" value="ECO:0007669"/>
    <property type="project" value="TreeGrafter"/>
</dbReference>
<dbReference type="AlphaFoldDB" id="A0A812B8X6"/>
<dbReference type="Gene3D" id="2.60.120.380">
    <property type="match status" value="1"/>
</dbReference>
<dbReference type="InterPro" id="IPR022682">
    <property type="entry name" value="Calpain_domain_III"/>
</dbReference>
<evidence type="ECO:0000256" key="3">
    <source>
        <dbReference type="ARBA" id="ARBA00022801"/>
    </source>
</evidence>
<dbReference type="SMART" id="SM00230">
    <property type="entry name" value="CysPc"/>
    <property type="match status" value="1"/>
</dbReference>
<dbReference type="Pfam" id="PF01067">
    <property type="entry name" value="Calpain_III"/>
    <property type="match status" value="1"/>
</dbReference>
<dbReference type="PANTHER" id="PTHR10183">
    <property type="entry name" value="CALPAIN"/>
    <property type="match status" value="1"/>
</dbReference>
<dbReference type="Pfam" id="PF00648">
    <property type="entry name" value="Peptidase_C2"/>
    <property type="match status" value="1"/>
</dbReference>
<feature type="active site" evidence="5 6">
    <location>
        <position position="235"/>
    </location>
</feature>
<dbReference type="PRINTS" id="PR00704">
    <property type="entry name" value="CALPAIN"/>
</dbReference>
<dbReference type="GO" id="GO:0004198">
    <property type="term" value="F:calcium-dependent cysteine-type endopeptidase activity"/>
    <property type="evidence" value="ECO:0007669"/>
    <property type="project" value="InterPro"/>
</dbReference>
<dbReference type="CDD" id="cd00044">
    <property type="entry name" value="CysPc"/>
    <property type="match status" value="1"/>
</dbReference>
<dbReference type="InterPro" id="IPR022683">
    <property type="entry name" value="Calpain_III"/>
</dbReference>
<feature type="domain" description="Calpain catalytic" evidence="7">
    <location>
        <begin position="1"/>
        <end position="294"/>
    </location>
</feature>
<comment type="similarity">
    <text evidence="1">Belongs to the peptidase C2 family.</text>
</comment>
<keyword evidence="2 6" id="KW-0645">Protease</keyword>
<dbReference type="PROSITE" id="PS50203">
    <property type="entry name" value="CALPAIN_CAT"/>
    <property type="match status" value="1"/>
</dbReference>
<gene>
    <name evidence="8" type="ORF">SPHA_12279</name>
</gene>
<proteinExistence type="inferred from homology"/>
<comment type="caution">
    <text evidence="8">The sequence shown here is derived from an EMBL/GenBank/DDBJ whole genome shotgun (WGS) entry which is preliminary data.</text>
</comment>
<evidence type="ECO:0000256" key="2">
    <source>
        <dbReference type="ARBA" id="ARBA00022670"/>
    </source>
</evidence>
<dbReference type="GO" id="GO:0006508">
    <property type="term" value="P:proteolysis"/>
    <property type="evidence" value="ECO:0007669"/>
    <property type="project" value="UniProtKB-KW"/>
</dbReference>
<keyword evidence="4 6" id="KW-0788">Thiol protease</keyword>
<accession>A0A812B8X6</accession>
<reference evidence="8" key="1">
    <citation type="submission" date="2021-01" db="EMBL/GenBank/DDBJ databases">
        <authorList>
            <person name="Li R."/>
            <person name="Bekaert M."/>
        </authorList>
    </citation>
    <scope>NUCLEOTIDE SEQUENCE</scope>
    <source>
        <strain evidence="8">Farmed</strain>
    </source>
</reference>
<dbReference type="InterPro" id="IPR038765">
    <property type="entry name" value="Papain-like_cys_pep_sf"/>
</dbReference>
<dbReference type="SUPFAM" id="SSF49758">
    <property type="entry name" value="Calpain large subunit, middle domain (domain III)"/>
    <property type="match status" value="1"/>
</dbReference>
<dbReference type="OrthoDB" id="424753at2759"/>
<dbReference type="Gene3D" id="3.90.70.10">
    <property type="entry name" value="Cysteine proteinases"/>
    <property type="match status" value="1"/>
</dbReference>